<dbReference type="AlphaFoldDB" id="W5JCY9"/>
<feature type="signal peptide" evidence="12">
    <location>
        <begin position="1"/>
        <end position="20"/>
    </location>
</feature>
<keyword evidence="7" id="KW-0297">G-protein coupled receptor</keyword>
<keyword evidence="8 11" id="KW-0472">Membrane</keyword>
<feature type="transmembrane region" description="Helical" evidence="11">
    <location>
        <begin position="406"/>
        <end position="431"/>
    </location>
</feature>
<feature type="transmembrane region" description="Helical" evidence="11">
    <location>
        <begin position="486"/>
        <end position="508"/>
    </location>
</feature>
<evidence type="ECO:0000256" key="8">
    <source>
        <dbReference type="ARBA" id="ARBA00023136"/>
    </source>
</evidence>
<keyword evidence="4 11" id="KW-0812">Transmembrane</keyword>
<evidence type="ECO:0000256" key="10">
    <source>
        <dbReference type="ARBA" id="ARBA00023224"/>
    </source>
</evidence>
<reference evidence="14 16" key="1">
    <citation type="journal article" date="2010" name="BMC Genomics">
        <title>Combination of measures distinguishes pre-miRNAs from other stem-loops in the genome of the newly sequenced Anopheles darlingi.</title>
        <authorList>
            <person name="Mendes N.D."/>
            <person name="Freitas A.T."/>
            <person name="Vasconcelos A.T."/>
            <person name="Sagot M.F."/>
        </authorList>
    </citation>
    <scope>NUCLEOTIDE SEQUENCE</scope>
</reference>
<keyword evidence="6 11" id="KW-1133">Transmembrane helix</keyword>
<dbReference type="InterPro" id="IPR000832">
    <property type="entry name" value="GPCR_2_secretin-like"/>
</dbReference>
<accession>W5JCY9</accession>
<gene>
    <name evidence="14" type="ORF">AND_007122</name>
</gene>
<evidence type="ECO:0000256" key="3">
    <source>
        <dbReference type="ARBA" id="ARBA00022475"/>
    </source>
</evidence>
<feature type="transmembrane region" description="Helical" evidence="11">
    <location>
        <begin position="284"/>
        <end position="302"/>
    </location>
</feature>
<dbReference type="EnsemblMetazoa" id="ADAC007122-RA">
    <property type="protein sequence ID" value="ADAC007122-PA"/>
    <property type="gene ID" value="ADAC007122"/>
</dbReference>
<keyword evidence="5 12" id="KW-0732">Signal</keyword>
<dbReference type="EMBL" id="ADMH02001746">
    <property type="protein sequence ID" value="ETN61223.1"/>
    <property type="molecule type" value="Genomic_DNA"/>
</dbReference>
<evidence type="ECO:0000256" key="6">
    <source>
        <dbReference type="ARBA" id="ARBA00022989"/>
    </source>
</evidence>
<dbReference type="PROSITE" id="PS50261">
    <property type="entry name" value="G_PROTEIN_RECEP_F2_4"/>
    <property type="match status" value="1"/>
</dbReference>
<dbReference type="FunCoup" id="W5JCY9">
    <property type="interactions" value="85"/>
</dbReference>
<dbReference type="InterPro" id="IPR044860">
    <property type="entry name" value="Methusela_ecto_dom_1"/>
</dbReference>
<dbReference type="Gene3D" id="2.170.180.11">
    <property type="entry name" value="Methuselah ectodomain, domain 2"/>
    <property type="match status" value="1"/>
</dbReference>
<dbReference type="Gene3D" id="2.30.160.11">
    <property type="match status" value="1"/>
</dbReference>
<evidence type="ECO:0000256" key="12">
    <source>
        <dbReference type="SAM" id="SignalP"/>
    </source>
</evidence>
<evidence type="ECO:0000256" key="1">
    <source>
        <dbReference type="ARBA" id="ARBA00004651"/>
    </source>
</evidence>
<feature type="transmembrane region" description="Helical" evidence="11">
    <location>
        <begin position="460"/>
        <end position="480"/>
    </location>
</feature>
<reference evidence="14" key="3">
    <citation type="journal article" date="2013" name="Nucleic Acids Res.">
        <title>The genome of Anopheles darlingi, the main neotropical malaria vector.</title>
        <authorList>
            <person name="Marinotti O."/>
            <person name="Cerqueira G.C."/>
            <person name="de Almeida L.G."/>
            <person name="Ferro M.I."/>
            <person name="Loreto E.L."/>
            <person name="Zaha A."/>
            <person name="Teixeira S.M."/>
            <person name="Wespiser A.R."/>
            <person name="Almeida E Silva A."/>
            <person name="Schlindwein A.D."/>
            <person name="Pacheco A.C."/>
            <person name="Silva A.L."/>
            <person name="Graveley B.R."/>
            <person name="Walenz B.P."/>
            <person name="Lima Bde A."/>
            <person name="Ribeiro C.A."/>
            <person name="Nunes-Silva C.G."/>
            <person name="de Carvalho C.R."/>
            <person name="Soares C.M."/>
            <person name="de Menezes C.B."/>
            <person name="Matiolli C."/>
            <person name="Caffrey D."/>
            <person name="Araujo D.A."/>
            <person name="de Oliveira D.M."/>
            <person name="Golenbock D."/>
            <person name="Grisard E.C."/>
            <person name="Fantinatti-Garboggini F."/>
            <person name="de Carvalho F.M."/>
            <person name="Barcellos F.G."/>
            <person name="Prosdocimi F."/>
            <person name="May G."/>
            <person name="Azevedo Junior G.M."/>
            <person name="Guimaraes G.M."/>
            <person name="Goldman G.H."/>
            <person name="Padilha I.Q."/>
            <person name="Batista Jda S."/>
            <person name="Ferro J.A."/>
            <person name="Ribeiro J.M."/>
            <person name="Fietto J.L."/>
            <person name="Dabbas K.M."/>
            <person name="Cerdeira L."/>
            <person name="Agnez-Lima L.F."/>
            <person name="Brocchi M."/>
            <person name="de Carvalho M.O."/>
            <person name="Teixeira Mde M."/>
            <person name="Diniz Maia Mde M."/>
            <person name="Goldman M.H."/>
            <person name="Cruz Schneider M.P."/>
            <person name="Felipe M.S."/>
            <person name="Hungria M."/>
            <person name="Nicolas M.F."/>
            <person name="Pereira M."/>
            <person name="Montes M.A."/>
            <person name="Cantao M.E."/>
            <person name="Vincentz M."/>
            <person name="Rafael M.S."/>
            <person name="Silverman N."/>
            <person name="Stoco P.H."/>
            <person name="Souza R.C."/>
            <person name="Vicentini R."/>
            <person name="Gazzinelli R.T."/>
            <person name="Neves Rde O."/>
            <person name="Silva R."/>
            <person name="Astolfi-Filho S."/>
            <person name="Maciel T.E."/>
            <person name="Urmenyi T.P."/>
            <person name="Tadei W.P."/>
            <person name="Camargo E.P."/>
            <person name="de Vasconcelos A.T."/>
        </authorList>
    </citation>
    <scope>NUCLEOTIDE SEQUENCE</scope>
</reference>
<dbReference type="Pfam" id="PF00002">
    <property type="entry name" value="7tm_2"/>
    <property type="match status" value="1"/>
</dbReference>
<dbReference type="InterPro" id="IPR017981">
    <property type="entry name" value="GPCR_2-like_7TM"/>
</dbReference>
<feature type="chain" id="PRO_5010155270" evidence="12">
    <location>
        <begin position="21"/>
        <end position="571"/>
    </location>
</feature>
<evidence type="ECO:0000256" key="7">
    <source>
        <dbReference type="ARBA" id="ARBA00023040"/>
    </source>
</evidence>
<feature type="transmembrane region" description="Helical" evidence="11">
    <location>
        <begin position="314"/>
        <end position="334"/>
    </location>
</feature>
<proteinExistence type="inferred from homology"/>
<feature type="domain" description="G-protein coupled receptors family 2 profile 2" evidence="13">
    <location>
        <begin position="247"/>
        <end position="510"/>
    </location>
</feature>
<evidence type="ECO:0000256" key="4">
    <source>
        <dbReference type="ARBA" id="ARBA00022692"/>
    </source>
</evidence>
<dbReference type="InterPro" id="IPR036272">
    <property type="entry name" value="Methuselah_N_sf"/>
</dbReference>
<dbReference type="PANTHER" id="PTHR47154:SF2">
    <property type="entry name" value="G-PROTEIN COUPLED RECEPTOR MTH-RELATED"/>
    <property type="match status" value="1"/>
</dbReference>
<feature type="transmembrane region" description="Helical" evidence="11">
    <location>
        <begin position="254"/>
        <end position="272"/>
    </location>
</feature>
<dbReference type="STRING" id="43151.W5JCY9"/>
<dbReference type="Pfam" id="PF06652">
    <property type="entry name" value="Methuselah_N"/>
    <property type="match status" value="1"/>
</dbReference>
<dbReference type="Proteomes" id="UP000000673">
    <property type="component" value="Unassembled WGS sequence"/>
</dbReference>
<feature type="transmembrane region" description="Helical" evidence="11">
    <location>
        <begin position="355"/>
        <end position="376"/>
    </location>
</feature>
<evidence type="ECO:0000256" key="2">
    <source>
        <dbReference type="ARBA" id="ARBA00008979"/>
    </source>
</evidence>
<dbReference type="InterPro" id="IPR023311">
    <property type="entry name" value="Methusela_ecto_dom_2"/>
</dbReference>
<dbReference type="SUPFAM" id="SSF63877">
    <property type="entry name" value="Methuselah ectodomain"/>
    <property type="match status" value="1"/>
</dbReference>
<organism evidence="14">
    <name type="scientific">Anopheles darlingi</name>
    <name type="common">Mosquito</name>
    <dbReference type="NCBI Taxonomy" id="43151"/>
    <lineage>
        <taxon>Eukaryota</taxon>
        <taxon>Metazoa</taxon>
        <taxon>Ecdysozoa</taxon>
        <taxon>Arthropoda</taxon>
        <taxon>Hexapoda</taxon>
        <taxon>Insecta</taxon>
        <taxon>Pterygota</taxon>
        <taxon>Neoptera</taxon>
        <taxon>Endopterygota</taxon>
        <taxon>Diptera</taxon>
        <taxon>Nematocera</taxon>
        <taxon>Culicoidea</taxon>
        <taxon>Culicidae</taxon>
        <taxon>Anophelinae</taxon>
        <taxon>Anopheles</taxon>
    </lineage>
</organism>
<keyword evidence="3" id="KW-1003">Cell membrane</keyword>
<dbReference type="eggNOG" id="ENOG502R7A7">
    <property type="taxonomic scope" value="Eukaryota"/>
</dbReference>
<evidence type="ECO:0000259" key="13">
    <source>
        <dbReference type="PROSITE" id="PS50261"/>
    </source>
</evidence>
<evidence type="ECO:0000313" key="14">
    <source>
        <dbReference type="EMBL" id="ETN61223.1"/>
    </source>
</evidence>
<comment type="subcellular location">
    <subcellularLocation>
        <location evidence="1">Cell membrane</location>
        <topology evidence="1">Multi-pass membrane protein</topology>
    </subcellularLocation>
</comment>
<sequence>MGGRIFVSLLVLFGVRYSACNSLPCDFIDSVNITDGLRLANGSINHNGIVYSPTYYREIDYDYEDFATRKYVPPYIRGCLCAVRICVRLCCRDNEHLAIGCTKADMVFPIRANVSVNASREMIDLRESPSYGFLHGKPCAQVYELLPQDSPHDEWTIARNGSLIIEEGMLIPRNQYCLAPRYNETYVSGLVCFVADPEFRYQLYPVVPSAGSHAYKPWLLQLLQWRQFRARGSNLFREKERNLSLSVALPHPDGMLISVPFLLMTFFVYACIPELRNMHGKSLMCYVLGLSVGYTVLSLVQLKVFPGSSISCAISGYIVYFSFMVSFFWLNVMSFDIYWTFKGVTGVRSTETKKFVLYSLYAWGCPILLVSAALVADHTELLPVYLRPQFGLTRCLYVENKLIEFIYLYLPLLILVFMNVLFFVVTAIRIFKIQCETSMIRRGDSKRHTKLDNDRDRFGLYLRLFIVMGVTWSLEIISWVVDNNAWIFYVSDVCNCIQGFLIFALFVLKQKIKRLIYRRFGIREVRQEQAMSSCSTRTTASTISSFNSSKSEKPLVLANNSSLAPVPSRRL</sequence>
<reference evidence="14" key="2">
    <citation type="submission" date="2010-05" db="EMBL/GenBank/DDBJ databases">
        <authorList>
            <person name="Almeida L.G."/>
            <person name="Nicolas M.F."/>
            <person name="Souza R.C."/>
            <person name="Vasconcelos A.T.R."/>
        </authorList>
    </citation>
    <scope>NUCLEOTIDE SEQUENCE</scope>
</reference>
<dbReference type="Gene3D" id="1.20.1070.10">
    <property type="entry name" value="Rhodopsin 7-helix transmembrane proteins"/>
    <property type="match status" value="1"/>
</dbReference>
<dbReference type="OMA" id="RESCAND"/>
<dbReference type="GO" id="GO:0005886">
    <property type="term" value="C:plasma membrane"/>
    <property type="evidence" value="ECO:0007669"/>
    <property type="project" value="UniProtKB-SubCell"/>
</dbReference>
<dbReference type="VEuPathDB" id="VectorBase:ADAR2_011704"/>
<dbReference type="InterPro" id="IPR051384">
    <property type="entry name" value="Mth_GPCR"/>
</dbReference>
<dbReference type="GO" id="GO:0007166">
    <property type="term" value="P:cell surface receptor signaling pathway"/>
    <property type="evidence" value="ECO:0007669"/>
    <property type="project" value="InterPro"/>
</dbReference>
<protein>
    <submittedName>
        <fullName evidence="14">Methuselah</fullName>
    </submittedName>
</protein>
<evidence type="ECO:0000313" key="16">
    <source>
        <dbReference type="Proteomes" id="UP000000673"/>
    </source>
</evidence>
<keyword evidence="10" id="KW-0807">Transducer</keyword>
<evidence type="ECO:0000256" key="9">
    <source>
        <dbReference type="ARBA" id="ARBA00023170"/>
    </source>
</evidence>
<evidence type="ECO:0000256" key="5">
    <source>
        <dbReference type="ARBA" id="ARBA00022729"/>
    </source>
</evidence>
<dbReference type="VEuPathDB" id="VectorBase:ADAC007122"/>
<dbReference type="HOGENOM" id="CLU_002753_3_0_1"/>
<name>W5JCY9_ANODA</name>
<dbReference type="GO" id="GO:0008528">
    <property type="term" value="F:G protein-coupled peptide receptor activity"/>
    <property type="evidence" value="ECO:0007669"/>
    <property type="project" value="TreeGrafter"/>
</dbReference>
<dbReference type="PANTHER" id="PTHR47154">
    <property type="entry name" value="G-PROTEIN COUPLED RECEPTOR MTH-RELATED"/>
    <property type="match status" value="1"/>
</dbReference>
<dbReference type="SUPFAM" id="SSF81321">
    <property type="entry name" value="Family A G protein-coupled receptor-like"/>
    <property type="match status" value="1"/>
</dbReference>
<keyword evidence="9" id="KW-0675">Receptor</keyword>
<keyword evidence="16" id="KW-1185">Reference proteome</keyword>
<reference evidence="15" key="4">
    <citation type="submission" date="2015-06" db="UniProtKB">
        <authorList>
            <consortium name="EnsemblMetazoa"/>
        </authorList>
    </citation>
    <scope>IDENTIFICATION</scope>
</reference>
<dbReference type="CDD" id="cd15039">
    <property type="entry name" value="7tmB3_Methuselah-like"/>
    <property type="match status" value="1"/>
</dbReference>
<dbReference type="InterPro" id="IPR010596">
    <property type="entry name" value="Methuselah_N_dom"/>
</dbReference>
<evidence type="ECO:0000256" key="11">
    <source>
        <dbReference type="SAM" id="Phobius"/>
    </source>
</evidence>
<evidence type="ECO:0000313" key="15">
    <source>
        <dbReference type="EnsemblMetazoa" id="ADAC007122-PA"/>
    </source>
</evidence>
<comment type="similarity">
    <text evidence="2">Belongs to the G-protein coupled receptor 2 family. Mth subfamily.</text>
</comment>